<dbReference type="InterPro" id="IPR026564">
    <property type="entry name" value="Transcrip_reg_TACO1-like_dom3"/>
</dbReference>
<keyword evidence="5 6" id="KW-0804">Transcription</keyword>
<reference evidence="9" key="1">
    <citation type="submission" date="2009-12" db="EMBL/GenBank/DDBJ databases">
        <authorList>
            <person name="Kielak A."/>
            <person name="van Veen J.A."/>
            <person name="Kowalchuk G.A."/>
        </authorList>
    </citation>
    <scope>NUCLEOTIDE SEQUENCE</scope>
</reference>
<dbReference type="FunFam" id="1.10.10.200:FF:000001">
    <property type="entry name" value="Probable transcriptional regulatory protein YebC"/>
    <property type="match status" value="1"/>
</dbReference>
<evidence type="ECO:0000256" key="6">
    <source>
        <dbReference type="HAMAP-Rule" id="MF_00693"/>
    </source>
</evidence>
<dbReference type="InterPro" id="IPR002876">
    <property type="entry name" value="Transcrip_reg_TACO1-like"/>
</dbReference>
<sequence length="250" mass="26912">MSGHSKWATIKHKKGALDAKRGKVFTKIIREMTIAARIGGGDPDSNPRLRTAVDKAKASNMPADNIKRAIQKGTGDLEGVNYEDFILEGYGPGGVAVLVEGTTDNRNRTVSEIRHIFTKQGSNLGGAGSVSYLFKPRGYLAVSSGKISEEKLMELALDAGADDIQSTGEVFEVYTPPNALDPVLKAIKAAGVEPEESQVGKYPDNHIALEGQKAQQMLKLMEALEDHDDVQNVWANFDISEKEMEAAAAG</sequence>
<dbReference type="NCBIfam" id="NF009044">
    <property type="entry name" value="PRK12378.1"/>
    <property type="match status" value="1"/>
</dbReference>
<dbReference type="AlphaFoldDB" id="E3T624"/>
<dbReference type="Gene3D" id="1.10.10.200">
    <property type="match status" value="1"/>
</dbReference>
<comment type="similarity">
    <text evidence="1 6">Belongs to the TACO1 family.</text>
</comment>
<evidence type="ECO:0000259" key="8">
    <source>
        <dbReference type="Pfam" id="PF20772"/>
    </source>
</evidence>
<reference evidence="9" key="2">
    <citation type="journal article" date="2010" name="Appl. Environ. Microbiol.">
        <title>Comparative analysis of acidobacterial genomic fragments from terrestrial and aquatic metagenomic libraries, with emphasis on acidobacteria subdivision 6.</title>
        <authorList>
            <person name="Kielak A.M."/>
            <person name="van Veen J.A."/>
            <person name="Kowalchuk G.A."/>
        </authorList>
    </citation>
    <scope>NUCLEOTIDE SEQUENCE</scope>
</reference>
<dbReference type="InterPro" id="IPR048300">
    <property type="entry name" value="TACO1_YebC-like_2nd/3rd_dom"/>
</dbReference>
<dbReference type="PANTHER" id="PTHR12532:SF6">
    <property type="entry name" value="TRANSCRIPTIONAL REGULATORY PROTEIN YEBC-RELATED"/>
    <property type="match status" value="1"/>
</dbReference>
<organism evidence="9">
    <name type="scientific">uncultured bacterium 293</name>
    <dbReference type="NCBI Taxonomy" id="698389"/>
    <lineage>
        <taxon>Bacteria</taxon>
        <taxon>environmental samples</taxon>
    </lineage>
</organism>
<dbReference type="HAMAP" id="MF_00693">
    <property type="entry name" value="Transcrip_reg_TACO1"/>
    <property type="match status" value="1"/>
</dbReference>
<dbReference type="Gene3D" id="3.30.70.980">
    <property type="match status" value="2"/>
</dbReference>
<name>E3T624_9BACT</name>
<dbReference type="GO" id="GO:0003677">
    <property type="term" value="F:DNA binding"/>
    <property type="evidence" value="ECO:0007669"/>
    <property type="project" value="UniProtKB-UniRule"/>
</dbReference>
<dbReference type="NCBIfam" id="NF001030">
    <property type="entry name" value="PRK00110.1"/>
    <property type="match status" value="1"/>
</dbReference>
<proteinExistence type="inferred from homology"/>
<comment type="subcellular location">
    <subcellularLocation>
        <location evidence="6">Cytoplasm</location>
    </subcellularLocation>
</comment>
<dbReference type="Pfam" id="PF20772">
    <property type="entry name" value="TACO1_YebC_N"/>
    <property type="match status" value="1"/>
</dbReference>
<feature type="domain" description="TACO1/YebC-like second and third" evidence="7">
    <location>
        <begin position="82"/>
        <end position="237"/>
    </location>
</feature>
<evidence type="ECO:0000256" key="3">
    <source>
        <dbReference type="ARBA" id="ARBA00023015"/>
    </source>
</evidence>
<evidence type="ECO:0000256" key="1">
    <source>
        <dbReference type="ARBA" id="ARBA00008724"/>
    </source>
</evidence>
<protein>
    <recommendedName>
        <fullName evidence="6">Probable transcriptional regulatory protein</fullName>
    </recommendedName>
</protein>
<dbReference type="InterPro" id="IPR017856">
    <property type="entry name" value="Integrase-like_N"/>
</dbReference>
<evidence type="ECO:0000256" key="5">
    <source>
        <dbReference type="ARBA" id="ARBA00023163"/>
    </source>
</evidence>
<evidence type="ECO:0000259" key="7">
    <source>
        <dbReference type="Pfam" id="PF01709"/>
    </source>
</evidence>
<keyword evidence="4 6" id="KW-0238">DNA-binding</keyword>
<dbReference type="Pfam" id="PF01709">
    <property type="entry name" value="Transcrip_reg"/>
    <property type="match status" value="1"/>
</dbReference>
<dbReference type="GO" id="GO:0005829">
    <property type="term" value="C:cytosol"/>
    <property type="evidence" value="ECO:0007669"/>
    <property type="project" value="TreeGrafter"/>
</dbReference>
<evidence type="ECO:0000256" key="4">
    <source>
        <dbReference type="ARBA" id="ARBA00023125"/>
    </source>
</evidence>
<feature type="domain" description="TACO1/YebC-like N-terminal" evidence="8">
    <location>
        <begin position="5"/>
        <end position="75"/>
    </location>
</feature>
<dbReference type="InterPro" id="IPR049083">
    <property type="entry name" value="TACO1_YebC_N"/>
</dbReference>
<keyword evidence="2 6" id="KW-0963">Cytoplasm</keyword>
<evidence type="ECO:0000256" key="2">
    <source>
        <dbReference type="ARBA" id="ARBA00022490"/>
    </source>
</evidence>
<dbReference type="GO" id="GO:0006355">
    <property type="term" value="P:regulation of DNA-templated transcription"/>
    <property type="evidence" value="ECO:0007669"/>
    <property type="project" value="UniProtKB-UniRule"/>
</dbReference>
<dbReference type="PANTHER" id="PTHR12532">
    <property type="entry name" value="TRANSLATIONAL ACTIVATOR OF CYTOCHROME C OXIDASE 1"/>
    <property type="match status" value="1"/>
</dbReference>
<dbReference type="NCBIfam" id="TIGR01033">
    <property type="entry name" value="YebC/PmpR family DNA-binding transcriptional regulator"/>
    <property type="match status" value="1"/>
</dbReference>
<keyword evidence="3 6" id="KW-0805">Transcription regulation</keyword>
<evidence type="ECO:0000313" key="9">
    <source>
        <dbReference type="EMBL" id="ADC35767.1"/>
    </source>
</evidence>
<dbReference type="SUPFAM" id="SSF75625">
    <property type="entry name" value="YebC-like"/>
    <property type="match status" value="1"/>
</dbReference>
<dbReference type="EMBL" id="GU260698">
    <property type="protein sequence ID" value="ADC35767.1"/>
    <property type="molecule type" value="Genomic_DNA"/>
</dbReference>
<dbReference type="InterPro" id="IPR029072">
    <property type="entry name" value="YebC-like"/>
</dbReference>
<accession>E3T624</accession>